<gene>
    <name evidence="1" type="ORF">PIIN_07511</name>
</gene>
<dbReference type="Gene3D" id="2.30.40.10">
    <property type="entry name" value="Urease, subunit C, domain 1"/>
    <property type="match status" value="1"/>
</dbReference>
<accession>G4TQG5</accession>
<dbReference type="GO" id="GO:0016810">
    <property type="term" value="F:hydrolase activity, acting on carbon-nitrogen (but not peptide) bonds"/>
    <property type="evidence" value="ECO:0007669"/>
    <property type="project" value="InterPro"/>
</dbReference>
<name>G4TQG5_SERID</name>
<dbReference type="Proteomes" id="UP000007148">
    <property type="component" value="Unassembled WGS sequence"/>
</dbReference>
<dbReference type="InterPro" id="IPR011059">
    <property type="entry name" value="Metal-dep_hydrolase_composite"/>
</dbReference>
<dbReference type="SUPFAM" id="SSF51338">
    <property type="entry name" value="Composite domain of metallo-dependent hydrolases"/>
    <property type="match status" value="1"/>
</dbReference>
<organism evidence="1 2">
    <name type="scientific">Serendipita indica (strain DSM 11827)</name>
    <name type="common">Root endophyte fungus</name>
    <name type="synonym">Piriformospora indica</name>
    <dbReference type="NCBI Taxonomy" id="1109443"/>
    <lineage>
        <taxon>Eukaryota</taxon>
        <taxon>Fungi</taxon>
        <taxon>Dikarya</taxon>
        <taxon>Basidiomycota</taxon>
        <taxon>Agaricomycotina</taxon>
        <taxon>Agaricomycetes</taxon>
        <taxon>Sebacinales</taxon>
        <taxon>Serendipitaceae</taxon>
        <taxon>Serendipita</taxon>
    </lineage>
</organism>
<dbReference type="EMBL" id="CAFZ01000234">
    <property type="protein sequence ID" value="CCA73558.1"/>
    <property type="molecule type" value="Genomic_DNA"/>
</dbReference>
<sequence length="434" mass="47342">MSSGLTYVPGMYADENELAALCHVLSDASSNKASNSLGAFTPFYAPHHRSYGLNVLGAYEEMLRIGLHMGCPIHLTHATLNFPPNSGIAPSFLELVARYEEKGVDVSLDTYPYLPGSTTLAAMLPSWALAGGPEPTLLRLQGVAPEQEVVRHGATQRLSGLQILDCIREDVCERGSDGCHGFTVDWSTIGIAGLGTTQGQNNALLSTLIGKRISEAASGMDEAHSTLRDPFHLFVYILVEDLLATTILQHVGNEDNVRQIMRHHRHMMGTDAILTPKKPHPRAWGSTGRYLGWYGRDIFSTSPSNGPDGAPEIPVADRYPAPFRREATLEDVIPHLTSRPARRLGLVFDPVSYRGDTPRPRVPRGLIKVGYAADIVLFHPDTIRDRATFANPSVPCAGIEWVLVNGKVAVDRGRVTGVRGGRTIRRDCETGLVW</sequence>
<proteinExistence type="predicted"/>
<dbReference type="InterPro" id="IPR032466">
    <property type="entry name" value="Metal_Hydrolase"/>
</dbReference>
<dbReference type="SUPFAM" id="SSF51556">
    <property type="entry name" value="Metallo-dependent hydrolases"/>
    <property type="match status" value="1"/>
</dbReference>
<evidence type="ECO:0000313" key="1">
    <source>
        <dbReference type="EMBL" id="CCA73558.1"/>
    </source>
</evidence>
<dbReference type="OrthoDB" id="194468at2759"/>
<reference evidence="1 2" key="1">
    <citation type="journal article" date="2011" name="PLoS Pathog.">
        <title>Endophytic Life Strategies Decoded by Genome and Transcriptome Analyses of the Mutualistic Root Symbiont Piriformospora indica.</title>
        <authorList>
            <person name="Zuccaro A."/>
            <person name="Lahrmann U."/>
            <person name="Guldener U."/>
            <person name="Langen G."/>
            <person name="Pfiffi S."/>
            <person name="Biedenkopf D."/>
            <person name="Wong P."/>
            <person name="Samans B."/>
            <person name="Grimm C."/>
            <person name="Basiewicz M."/>
            <person name="Murat C."/>
            <person name="Martin F."/>
            <person name="Kogel K.H."/>
        </authorList>
    </citation>
    <scope>NUCLEOTIDE SEQUENCE [LARGE SCALE GENOMIC DNA]</scope>
    <source>
        <strain evidence="1 2">DSM 11827</strain>
    </source>
</reference>
<dbReference type="Gene3D" id="3.20.20.140">
    <property type="entry name" value="Metal-dependent hydrolases"/>
    <property type="match status" value="2"/>
</dbReference>
<dbReference type="InParanoid" id="G4TQG5"/>
<dbReference type="AlphaFoldDB" id="G4TQG5"/>
<evidence type="ECO:0000313" key="2">
    <source>
        <dbReference type="Proteomes" id="UP000007148"/>
    </source>
</evidence>
<dbReference type="HOGENOM" id="CLU_016107_2_1_1"/>
<comment type="caution">
    <text evidence="1">The sequence shown here is derived from an EMBL/GenBank/DDBJ whole genome shotgun (WGS) entry which is preliminary data.</text>
</comment>
<dbReference type="eggNOG" id="ENOG502S4TI">
    <property type="taxonomic scope" value="Eukaryota"/>
</dbReference>
<dbReference type="OMA" id="HIGHEEN"/>
<dbReference type="STRING" id="1109443.G4TQG5"/>
<protein>
    <submittedName>
        <fullName evidence="1">Related to N-acyl-D-amino acid deacylase family protein-Arthrobacter aurescens</fullName>
    </submittedName>
</protein>
<keyword evidence="2" id="KW-1185">Reference proteome</keyword>